<evidence type="ECO:0008006" key="3">
    <source>
        <dbReference type="Google" id="ProtNLM"/>
    </source>
</evidence>
<dbReference type="EMBL" id="LODT01000039">
    <property type="protein sequence ID" value="KYQ89808.1"/>
    <property type="molecule type" value="Genomic_DNA"/>
</dbReference>
<dbReference type="AlphaFoldDB" id="A0A151Z798"/>
<protein>
    <recommendedName>
        <fullName evidence="3">F-box domain-containing protein</fullName>
    </recommendedName>
</protein>
<organism evidence="1 2">
    <name type="scientific">Tieghemostelium lacteum</name>
    <name type="common">Slime mold</name>
    <name type="synonym">Dictyostelium lacteum</name>
    <dbReference type="NCBI Taxonomy" id="361077"/>
    <lineage>
        <taxon>Eukaryota</taxon>
        <taxon>Amoebozoa</taxon>
        <taxon>Evosea</taxon>
        <taxon>Eumycetozoa</taxon>
        <taxon>Dictyostelia</taxon>
        <taxon>Dictyosteliales</taxon>
        <taxon>Raperosteliaceae</taxon>
        <taxon>Tieghemostelium</taxon>
    </lineage>
</organism>
<dbReference type="SUPFAM" id="SSF52047">
    <property type="entry name" value="RNI-like"/>
    <property type="match status" value="1"/>
</dbReference>
<accession>A0A151Z798</accession>
<sequence length="581" mass="67650">MIIRIMLPQYLNIKILEYLLNLSKNRAHILYFFQKFTLISKDWNRHIIPKLSFIRGYYPFSFDNRANVVKLARWSPKLEFQLEGPMKEIPLFNNFVKSMKNSVTSVVCKEISSKLFDAFPMIKQITLETFAKQDSGIDNLDIGYYIVSTKRKLSIIWNGTKPLLNIFWVKDLILDKLTIYRIPDELLEHLKSDTLKHKMGIEHLYFGSLTSYKDDLTLEKFLERVVHLKSIKFVNIHSNLNNNSIIDALIQGASINSLEHFELIYEKKIKPLGSTLSLSKLVQFLNSTKKLHTLSLVNLSIVNDYVTQLSPLPSLTSVTIKHLSGDSKSILYIFLKQSAIRNLCISNDLISDIPELINSQLIDNLQELVLTLVDFSGNVLPFLSSLLNSNKKNFKRLKFTYNQKLDYHHQSKIISFGSLLKDLELNKNLEELYIDYALMEELTSFLKQNHPSIKTLEIGKIGDPLWQSDLMEIYTEIRESFEKNHRLENFKIGEYYHFETISDDIHLQFILMQSNRLLTISLPKRKGTYEYSPGESLRNHLESNQNILSLDCIPNQLYANLFLKHMVYYQRESTLKLGEIN</sequence>
<proteinExistence type="predicted"/>
<reference evidence="1 2" key="1">
    <citation type="submission" date="2015-12" db="EMBL/GenBank/DDBJ databases">
        <title>Dictyostelia acquired genes for synthesis and detection of signals that induce cell-type specialization by lateral gene transfer from prokaryotes.</title>
        <authorList>
            <person name="Gloeckner G."/>
            <person name="Schaap P."/>
        </authorList>
    </citation>
    <scope>NUCLEOTIDE SEQUENCE [LARGE SCALE GENOMIC DNA]</scope>
    <source>
        <strain evidence="1 2">TK</strain>
    </source>
</reference>
<comment type="caution">
    <text evidence="1">The sequence shown here is derived from an EMBL/GenBank/DDBJ whole genome shotgun (WGS) entry which is preliminary data.</text>
</comment>
<evidence type="ECO:0000313" key="1">
    <source>
        <dbReference type="EMBL" id="KYQ89808.1"/>
    </source>
</evidence>
<evidence type="ECO:0000313" key="2">
    <source>
        <dbReference type="Proteomes" id="UP000076078"/>
    </source>
</evidence>
<gene>
    <name evidence="1" type="ORF">DLAC_09778</name>
</gene>
<dbReference type="InParanoid" id="A0A151Z798"/>
<name>A0A151Z798_TIELA</name>
<keyword evidence="2" id="KW-1185">Reference proteome</keyword>
<dbReference type="Proteomes" id="UP000076078">
    <property type="component" value="Unassembled WGS sequence"/>
</dbReference>